<dbReference type="PANTHER" id="PTHR46910">
    <property type="entry name" value="TRANSCRIPTION FACTOR PDR1"/>
    <property type="match status" value="1"/>
</dbReference>
<dbReference type="InterPro" id="IPR036864">
    <property type="entry name" value="Zn2-C6_fun-type_DNA-bd_sf"/>
</dbReference>
<dbReference type="GO" id="GO:0003677">
    <property type="term" value="F:DNA binding"/>
    <property type="evidence" value="ECO:0007669"/>
    <property type="project" value="InterPro"/>
</dbReference>
<dbReference type="EMBL" id="BDGU01000878">
    <property type="protein sequence ID" value="GAW08966.1"/>
    <property type="molecule type" value="Genomic_DNA"/>
</dbReference>
<reference evidence="4 5" key="1">
    <citation type="submission" date="2016-08" db="EMBL/GenBank/DDBJ databases">
        <authorList>
            <consortium name="Lentinula edodes genome sequencing consortium"/>
            <person name="Sakamoto Y."/>
            <person name="Nakade K."/>
            <person name="Sato S."/>
            <person name="Yoshida Y."/>
            <person name="Miyazaki K."/>
            <person name="Natsume S."/>
            <person name="Konno N."/>
        </authorList>
    </citation>
    <scope>NUCLEOTIDE SEQUENCE [LARGE SCALE GENOMIC DNA]</scope>
    <source>
        <strain evidence="4 5">NBRC 111202</strain>
    </source>
</reference>
<dbReference type="InterPro" id="IPR007219">
    <property type="entry name" value="XnlR_reg_dom"/>
</dbReference>
<evidence type="ECO:0000313" key="4">
    <source>
        <dbReference type="EMBL" id="GAW08966.1"/>
    </source>
</evidence>
<accession>A0A1Q3EP52</accession>
<comment type="caution">
    <text evidence="4">The sequence shown here is derived from an EMBL/GenBank/DDBJ whole genome shotgun (WGS) entry which is preliminary data.</text>
</comment>
<evidence type="ECO:0000256" key="1">
    <source>
        <dbReference type="ARBA" id="ARBA00022723"/>
    </source>
</evidence>
<dbReference type="Proteomes" id="UP000188533">
    <property type="component" value="Unassembled WGS sequence"/>
</dbReference>
<dbReference type="Pfam" id="PF04082">
    <property type="entry name" value="Fungal_trans"/>
    <property type="match status" value="1"/>
</dbReference>
<dbReference type="PANTHER" id="PTHR46910:SF38">
    <property type="entry name" value="ZN(2)-C6 FUNGAL-TYPE DOMAIN-CONTAINING PROTEIN"/>
    <property type="match status" value="1"/>
</dbReference>
<dbReference type="GO" id="GO:0006351">
    <property type="term" value="P:DNA-templated transcription"/>
    <property type="evidence" value="ECO:0007669"/>
    <property type="project" value="InterPro"/>
</dbReference>
<organism evidence="4 5">
    <name type="scientific">Lentinula edodes</name>
    <name type="common">Shiitake mushroom</name>
    <name type="synonym">Lentinus edodes</name>
    <dbReference type="NCBI Taxonomy" id="5353"/>
    <lineage>
        <taxon>Eukaryota</taxon>
        <taxon>Fungi</taxon>
        <taxon>Dikarya</taxon>
        <taxon>Basidiomycota</taxon>
        <taxon>Agaricomycotina</taxon>
        <taxon>Agaricomycetes</taxon>
        <taxon>Agaricomycetidae</taxon>
        <taxon>Agaricales</taxon>
        <taxon>Marasmiineae</taxon>
        <taxon>Omphalotaceae</taxon>
        <taxon>Lentinula</taxon>
    </lineage>
</organism>
<dbReference type="PROSITE" id="PS00463">
    <property type="entry name" value="ZN2_CY6_FUNGAL_1"/>
    <property type="match status" value="1"/>
</dbReference>
<evidence type="ECO:0000313" key="5">
    <source>
        <dbReference type="Proteomes" id="UP000188533"/>
    </source>
</evidence>
<dbReference type="PROSITE" id="PS50048">
    <property type="entry name" value="ZN2_CY6_FUNGAL_2"/>
    <property type="match status" value="1"/>
</dbReference>
<gene>
    <name evidence="4" type="ORF">LENED_011080</name>
</gene>
<dbReference type="InterPro" id="IPR001138">
    <property type="entry name" value="Zn2Cys6_DnaBD"/>
</dbReference>
<dbReference type="GO" id="GO:0000981">
    <property type="term" value="F:DNA-binding transcription factor activity, RNA polymerase II-specific"/>
    <property type="evidence" value="ECO:0007669"/>
    <property type="project" value="InterPro"/>
</dbReference>
<dbReference type="Pfam" id="PF00172">
    <property type="entry name" value="Zn_clus"/>
    <property type="match status" value="1"/>
</dbReference>
<dbReference type="CDD" id="cd00067">
    <property type="entry name" value="GAL4"/>
    <property type="match status" value="1"/>
</dbReference>
<name>A0A1Q3EP52_LENED</name>
<evidence type="ECO:0000256" key="2">
    <source>
        <dbReference type="ARBA" id="ARBA00023242"/>
    </source>
</evidence>
<dbReference type="SUPFAM" id="SSF57701">
    <property type="entry name" value="Zn2/Cys6 DNA-binding domain"/>
    <property type="match status" value="1"/>
</dbReference>
<keyword evidence="2" id="KW-0539">Nucleus</keyword>
<dbReference type="InterPro" id="IPR050987">
    <property type="entry name" value="AtrR-like"/>
</dbReference>
<reference evidence="4 5" key="2">
    <citation type="submission" date="2017-02" db="EMBL/GenBank/DDBJ databases">
        <title>A genome survey and senescence transcriptome analysis in Lentinula edodes.</title>
        <authorList>
            <person name="Sakamoto Y."/>
            <person name="Nakade K."/>
            <person name="Sato S."/>
            <person name="Yoshida Y."/>
            <person name="Miyazaki K."/>
            <person name="Natsume S."/>
            <person name="Konno N."/>
        </authorList>
    </citation>
    <scope>NUCLEOTIDE SEQUENCE [LARGE SCALE GENOMIC DNA]</scope>
    <source>
        <strain evidence="4 5">NBRC 111202</strain>
    </source>
</reference>
<dbReference type="AlphaFoldDB" id="A0A1Q3EP52"/>
<dbReference type="CDD" id="cd12148">
    <property type="entry name" value="fungal_TF_MHR"/>
    <property type="match status" value="1"/>
</dbReference>
<dbReference type="Gene3D" id="4.10.240.10">
    <property type="entry name" value="Zn(2)-C6 fungal-type DNA-binding domain"/>
    <property type="match status" value="1"/>
</dbReference>
<keyword evidence="1" id="KW-0479">Metal-binding</keyword>
<proteinExistence type="predicted"/>
<dbReference type="STRING" id="5353.A0A1Q3EP52"/>
<dbReference type="GO" id="GO:0008270">
    <property type="term" value="F:zinc ion binding"/>
    <property type="evidence" value="ECO:0007669"/>
    <property type="project" value="InterPro"/>
</dbReference>
<dbReference type="SMART" id="SM00066">
    <property type="entry name" value="GAL4"/>
    <property type="match status" value="1"/>
</dbReference>
<keyword evidence="5" id="KW-1185">Reference proteome</keyword>
<sequence length="729" mass="81969">MSTSTKTRKGTSCDTCKRRKVRCVSTNNGDGSCNTCTMAKLSCTYTGTFKNRVISKDYIERLESRLSEVELLLKQAQSSASPVPSSSARYSAVEMLDNVGEHEASGFLEKLPPNADVNGKEELELQLSDNDETFDGVTMLQQGISSLSMSPRFHGRSSNSKLVSDIFEHRRQTTEYSASPSKQLPPPTLLYKRPEFWSSFPWESEPEIFLNLFTFPEKDLFDSLVALYFEHINYLYALLHRPTFETLITQGVHYRDPQFANVSMLVIAIGSRFSSDPRVVLEKTGSWLSSGWKWFSQVNLYNKATLTVPNLYNLQAIVLYTIYIQDCPSQEEGWSLISAGLRLAQAVGAHRKKVYSSKLTAVDELWKRAFWCLYILDRQFCLTLGRPCSLHDEDFDLDYPIDCDDEFWLLSDPEESFKQPPGKPSKIAFIISFIEVSFILSYALRTIYSINKSKVFLGYTGQGWEERLVTQLDSKINSWEAKIPAHLRFSATIEDPLFFVQAAMLSSAYHDLRVLVHHPFVAPGGKPTSITYSCLASCDNAARANSGIALIISCRAPTVLVPSLLLHTAFTSAIILFFKLFSARRAGKAIDVAGVMAGVHGCMRVLENAESRSWTAGQRRDILHNLAVLGDFPLQLTSSTDTAPPPSNQSSVEIPNMLQPWLESLSSMDFQQLLNNNHHTPMVPQSMFDTDEQLRNMWNDAPMGVGSDLDWDSYLATLNWMSPNHSHQL</sequence>
<feature type="domain" description="Zn(2)-C6 fungal-type" evidence="3">
    <location>
        <begin position="12"/>
        <end position="45"/>
    </location>
</feature>
<evidence type="ECO:0000259" key="3">
    <source>
        <dbReference type="PROSITE" id="PS50048"/>
    </source>
</evidence>
<protein>
    <recommendedName>
        <fullName evidence="3">Zn(2)-C6 fungal-type domain-containing protein</fullName>
    </recommendedName>
</protein>
<dbReference type="SMART" id="SM00906">
    <property type="entry name" value="Fungal_trans"/>
    <property type="match status" value="1"/>
</dbReference>